<dbReference type="WBParaSite" id="nRc.2.0.1.t18794-RA">
    <property type="protein sequence ID" value="nRc.2.0.1.t18794-RA"/>
    <property type="gene ID" value="nRc.2.0.1.g18794"/>
</dbReference>
<dbReference type="AlphaFoldDB" id="A0A915IXG9"/>
<dbReference type="Proteomes" id="UP000887565">
    <property type="component" value="Unplaced"/>
</dbReference>
<sequence length="131" mass="14389">MRKYRKLELFLDFNKRTCFYGYCGSNRYGSLINPYSYTTNWNSQYPTNNCGYIYSCLPSQSARLVIGSNVDGNSLRRSGSVCATDAECYSGTCFSGICSNDSPVPGKVGTSGQCTVDARCYSNVCNNGQCT</sequence>
<evidence type="ECO:0000313" key="1">
    <source>
        <dbReference type="Proteomes" id="UP000887565"/>
    </source>
</evidence>
<proteinExistence type="predicted"/>
<reference evidence="2" key="1">
    <citation type="submission" date="2022-11" db="UniProtKB">
        <authorList>
            <consortium name="WormBaseParasite"/>
        </authorList>
    </citation>
    <scope>IDENTIFICATION</scope>
</reference>
<name>A0A915IXG9_ROMCU</name>
<protein>
    <submittedName>
        <fullName evidence="2">Uncharacterized protein</fullName>
    </submittedName>
</protein>
<accession>A0A915IXG9</accession>
<organism evidence="1 2">
    <name type="scientific">Romanomermis culicivorax</name>
    <name type="common">Nematode worm</name>
    <dbReference type="NCBI Taxonomy" id="13658"/>
    <lineage>
        <taxon>Eukaryota</taxon>
        <taxon>Metazoa</taxon>
        <taxon>Ecdysozoa</taxon>
        <taxon>Nematoda</taxon>
        <taxon>Enoplea</taxon>
        <taxon>Dorylaimia</taxon>
        <taxon>Mermithida</taxon>
        <taxon>Mermithoidea</taxon>
        <taxon>Mermithidae</taxon>
        <taxon>Romanomermis</taxon>
    </lineage>
</organism>
<evidence type="ECO:0000313" key="2">
    <source>
        <dbReference type="WBParaSite" id="nRc.2.0.1.t18794-RA"/>
    </source>
</evidence>
<keyword evidence="1" id="KW-1185">Reference proteome</keyword>